<accession>A0ABY3XJM1</accession>
<dbReference type="InterPro" id="IPR005770">
    <property type="entry name" value="PhnD"/>
</dbReference>
<protein>
    <submittedName>
        <fullName evidence="4">Phosphate/phosphite/phosphonate ABC transporter substrate-binding protein</fullName>
    </submittedName>
</protein>
<feature type="signal peptide" evidence="3">
    <location>
        <begin position="1"/>
        <end position="16"/>
    </location>
</feature>
<dbReference type="Gene3D" id="3.40.190.10">
    <property type="entry name" value="Periplasmic binding protein-like II"/>
    <property type="match status" value="2"/>
</dbReference>
<dbReference type="SUPFAM" id="SSF53850">
    <property type="entry name" value="Periplasmic binding protein-like II"/>
    <property type="match status" value="1"/>
</dbReference>
<dbReference type="EMBL" id="CP093547">
    <property type="protein sequence ID" value="UNP31845.1"/>
    <property type="molecule type" value="Genomic_DNA"/>
</dbReference>
<dbReference type="NCBIfam" id="TIGR01098">
    <property type="entry name" value="3A0109s03R"/>
    <property type="match status" value="1"/>
</dbReference>
<evidence type="ECO:0000313" key="4">
    <source>
        <dbReference type="EMBL" id="UNP31845.1"/>
    </source>
</evidence>
<dbReference type="RefSeq" id="WP_057945424.1">
    <property type="nucleotide sequence ID" value="NZ_CP011131.1"/>
</dbReference>
<gene>
    <name evidence="4" type="primary">phnD</name>
    <name evidence="4" type="ORF">MOV92_11590</name>
</gene>
<evidence type="ECO:0000313" key="5">
    <source>
        <dbReference type="Proteomes" id="UP000829194"/>
    </source>
</evidence>
<evidence type="ECO:0000256" key="1">
    <source>
        <dbReference type="ARBA" id="ARBA00007162"/>
    </source>
</evidence>
<proteinExistence type="inferred from homology"/>
<dbReference type="Pfam" id="PF12974">
    <property type="entry name" value="Phosphonate-bd"/>
    <property type="match status" value="1"/>
</dbReference>
<comment type="similarity">
    <text evidence="1">Belongs to the phosphate/phosphite/phosphonate binding protein family.</text>
</comment>
<dbReference type="PANTHER" id="PTHR35841">
    <property type="entry name" value="PHOSPHONATES-BINDING PERIPLASMIC PROTEIN"/>
    <property type="match status" value="1"/>
</dbReference>
<keyword evidence="2 3" id="KW-0732">Signal</keyword>
<keyword evidence="5" id="KW-1185">Reference proteome</keyword>
<dbReference type="Proteomes" id="UP000829194">
    <property type="component" value="Chromosome"/>
</dbReference>
<evidence type="ECO:0000256" key="3">
    <source>
        <dbReference type="SAM" id="SignalP"/>
    </source>
</evidence>
<feature type="chain" id="PRO_5046446542" evidence="3">
    <location>
        <begin position="17"/>
        <end position="329"/>
    </location>
</feature>
<evidence type="ECO:0000256" key="2">
    <source>
        <dbReference type="ARBA" id="ARBA00022729"/>
    </source>
</evidence>
<organism evidence="4 5">
    <name type="scientific">Lysobacter gummosus</name>
    <dbReference type="NCBI Taxonomy" id="262324"/>
    <lineage>
        <taxon>Bacteria</taxon>
        <taxon>Pseudomonadati</taxon>
        <taxon>Pseudomonadota</taxon>
        <taxon>Gammaproteobacteria</taxon>
        <taxon>Lysobacterales</taxon>
        <taxon>Lysobacteraceae</taxon>
        <taxon>Lysobacter</taxon>
    </lineage>
</organism>
<reference evidence="4 5" key="1">
    <citation type="submission" date="2022-03" db="EMBL/GenBank/DDBJ databases">
        <title>Complete genome sequence of Lysobacter capsici VKM B-2533 and Lysobacter gummosus 10.1.1, promising sources of lytic agents.</title>
        <authorList>
            <person name="Tarlachkov S.V."/>
            <person name="Kudryakova I.V."/>
            <person name="Afoshin A.S."/>
            <person name="Leontyevskaya E.A."/>
            <person name="Leontyevskaya N.V."/>
        </authorList>
    </citation>
    <scope>NUCLEOTIDE SEQUENCE [LARGE SCALE GENOMIC DNA]</scope>
    <source>
        <strain evidence="4 5">10.1.1</strain>
    </source>
</reference>
<sequence length="329" mass="36444">MWSLLLCIGIAGAAAAAPPAQPVPAAQATPLRFGILPTGGPAESRQDWQALLDDLAKALNRPVESVSVSTYEGMHQAIAAGRVDVAFLSGKLALDSVLNNNMQVSVRLTRLDGTPGYRSVLIARRSGPIRNLATLLAAPGRWRYARSEPLSVSGYLVPEAQLFARRDLSSDLFFKSVTINNHQNNALAVANGEVDVASNNDADLERFAVRFPRQHAQLRVLWQSDLIPHAVLVVSRSLPAETRAAVRRFLIDYGRGGDAVRERRNLLKIHELSGFEAADNRALLPFEEIEYILEMQQAHSARWIDENAKRARLERLRAEHDRIERQLTR</sequence>
<name>A0ABY3XJM1_9GAMM</name>
<dbReference type="PANTHER" id="PTHR35841:SF1">
    <property type="entry name" value="PHOSPHONATES-BINDING PERIPLASMIC PROTEIN"/>
    <property type="match status" value="1"/>
</dbReference>